<dbReference type="InterPro" id="IPR008217">
    <property type="entry name" value="Ccc1_fam"/>
</dbReference>
<accession>A0A2A4CRF3</accession>
<evidence type="ECO:0008006" key="8">
    <source>
        <dbReference type="Google" id="ProtNLM"/>
    </source>
</evidence>
<evidence type="ECO:0000256" key="4">
    <source>
        <dbReference type="ARBA" id="ARBA00023136"/>
    </source>
</evidence>
<reference evidence="6 7" key="1">
    <citation type="submission" date="2017-09" db="EMBL/GenBank/DDBJ databases">
        <title>A multilocus sequence analysis scheme for characterization of bacteria in the genus Thioclava.</title>
        <authorList>
            <person name="Liu Y."/>
            <person name="Shao Z."/>
        </authorList>
    </citation>
    <scope>NUCLEOTIDE SEQUENCE [LARGE SCALE GENOMIC DNA]</scope>
    <source>
        <strain evidence="6 7">CAU 1312</strain>
    </source>
</reference>
<dbReference type="GO" id="GO:0030026">
    <property type="term" value="P:intracellular manganese ion homeostasis"/>
    <property type="evidence" value="ECO:0007669"/>
    <property type="project" value="InterPro"/>
</dbReference>
<dbReference type="Pfam" id="PF01988">
    <property type="entry name" value="VIT1"/>
    <property type="match status" value="1"/>
</dbReference>
<dbReference type="OrthoDB" id="9789677at2"/>
<dbReference type="Proteomes" id="UP000243507">
    <property type="component" value="Unassembled WGS sequence"/>
</dbReference>
<comment type="caution">
    <text evidence="6">The sequence shown here is derived from an EMBL/GenBank/DDBJ whole genome shotgun (WGS) entry which is preliminary data.</text>
</comment>
<name>A0A2A4CRF3_9RHOB</name>
<feature type="transmembrane region" description="Helical" evidence="5">
    <location>
        <begin position="21"/>
        <end position="43"/>
    </location>
</feature>
<feature type="transmembrane region" description="Helical" evidence="5">
    <location>
        <begin position="210"/>
        <end position="232"/>
    </location>
</feature>
<evidence type="ECO:0000313" key="6">
    <source>
        <dbReference type="EMBL" id="PCD76706.1"/>
    </source>
</evidence>
<evidence type="ECO:0000256" key="3">
    <source>
        <dbReference type="ARBA" id="ARBA00022989"/>
    </source>
</evidence>
<feature type="transmembrane region" description="Helical" evidence="5">
    <location>
        <begin position="149"/>
        <end position="170"/>
    </location>
</feature>
<feature type="transmembrane region" description="Helical" evidence="5">
    <location>
        <begin position="49"/>
        <end position="70"/>
    </location>
</feature>
<dbReference type="GO" id="GO:0012505">
    <property type="term" value="C:endomembrane system"/>
    <property type="evidence" value="ECO:0007669"/>
    <property type="project" value="UniProtKB-SubCell"/>
</dbReference>
<dbReference type="PANTHER" id="PTHR31851">
    <property type="entry name" value="FE(2+)/MN(2+) TRANSPORTER PCL1"/>
    <property type="match status" value="1"/>
</dbReference>
<organism evidence="6 7">
    <name type="scientific">Pseudothioclava arenosa</name>
    <dbReference type="NCBI Taxonomy" id="1795308"/>
    <lineage>
        <taxon>Bacteria</taxon>
        <taxon>Pseudomonadati</taxon>
        <taxon>Pseudomonadota</taxon>
        <taxon>Alphaproteobacteria</taxon>
        <taxon>Rhodobacterales</taxon>
        <taxon>Paracoccaceae</taxon>
        <taxon>Pseudothioclava</taxon>
    </lineage>
</organism>
<evidence type="ECO:0000256" key="1">
    <source>
        <dbReference type="ARBA" id="ARBA00004127"/>
    </source>
</evidence>
<evidence type="ECO:0000256" key="5">
    <source>
        <dbReference type="SAM" id="Phobius"/>
    </source>
</evidence>
<protein>
    <recommendedName>
        <fullName evidence="8">VIT family protein</fullName>
    </recommendedName>
</protein>
<keyword evidence="7" id="KW-1185">Reference proteome</keyword>
<keyword evidence="3 5" id="KW-1133">Transmembrane helix</keyword>
<evidence type="ECO:0000256" key="2">
    <source>
        <dbReference type="ARBA" id="ARBA00022692"/>
    </source>
</evidence>
<keyword evidence="4 5" id="KW-0472">Membrane</keyword>
<comment type="subcellular location">
    <subcellularLocation>
        <location evidence="1">Endomembrane system</location>
        <topology evidence="1">Multi-pass membrane protein</topology>
    </subcellularLocation>
</comment>
<dbReference type="GO" id="GO:0005384">
    <property type="term" value="F:manganese ion transmembrane transporter activity"/>
    <property type="evidence" value="ECO:0007669"/>
    <property type="project" value="InterPro"/>
</dbReference>
<dbReference type="CDD" id="cd02432">
    <property type="entry name" value="Nodulin-21_like_1"/>
    <property type="match status" value="1"/>
</dbReference>
<feature type="transmembrane region" description="Helical" evidence="5">
    <location>
        <begin position="176"/>
        <end position="198"/>
    </location>
</feature>
<evidence type="ECO:0000313" key="7">
    <source>
        <dbReference type="Proteomes" id="UP000243507"/>
    </source>
</evidence>
<proteinExistence type="predicted"/>
<sequence length="233" mass="23605">MSRLSHSEIHMVHRIGWLRAAVLGANDGLVSTASLVVGVAAAGSGKPEVLIAGLAGLVAGAMSMAAGEYVSVSSQTDAEQADLARETRELAETPEAELEELTRIYVDRGLDRDLAEKVAHQLTERDALGSHARDELGISETVTAHPIQAALVSAATFAVGAVIPLIIAGLVPAAQITLIVAVTTLVALSVLGGLGASAGGARIVKGAIRVTFWGALAMAATAAVGMIFGVTVG</sequence>
<keyword evidence="2 5" id="KW-0812">Transmembrane</keyword>
<dbReference type="EMBL" id="NTJD01000004">
    <property type="protein sequence ID" value="PCD76706.1"/>
    <property type="molecule type" value="Genomic_DNA"/>
</dbReference>
<dbReference type="RefSeq" id="WP_096432291.1">
    <property type="nucleotide sequence ID" value="NZ_NTJD01000004.1"/>
</dbReference>
<dbReference type="AlphaFoldDB" id="A0A2A4CRF3"/>
<gene>
    <name evidence="6" type="ORF">CLN94_06220</name>
</gene>